<sequence>MVQLDKQELLKELRTRLADELATMARIAHEAAAAASHEENKPENDKDMRSTEASYIARGQAERARELERSLALLGVIHVRAFAPGDGIAATALVTLLHRGAKLVCFVLPAAGGQRVKVGGTEVQVVTPTSPLGAALMGLSEGDEAEVPTPQGTKVYEVAEVR</sequence>
<dbReference type="PIRSF" id="PIRSF006092">
    <property type="entry name" value="GreA_GreB"/>
    <property type="match status" value="1"/>
</dbReference>
<reference evidence="2 3" key="1">
    <citation type="submission" date="2021-04" db="EMBL/GenBank/DDBJ databases">
        <title>Genome analysis of Polyangium sp.</title>
        <authorList>
            <person name="Li Y."/>
            <person name="Wang J."/>
        </authorList>
    </citation>
    <scope>NUCLEOTIDE SEQUENCE [LARGE SCALE GENOMIC DNA]</scope>
    <source>
        <strain evidence="2 3">SDU14</strain>
    </source>
</reference>
<organism evidence="2 3">
    <name type="scientific">Polyangium jinanense</name>
    <dbReference type="NCBI Taxonomy" id="2829994"/>
    <lineage>
        <taxon>Bacteria</taxon>
        <taxon>Pseudomonadati</taxon>
        <taxon>Myxococcota</taxon>
        <taxon>Polyangia</taxon>
        <taxon>Polyangiales</taxon>
        <taxon>Polyangiaceae</taxon>
        <taxon>Polyangium</taxon>
    </lineage>
</organism>
<comment type="caution">
    <text evidence="2">The sequence shown here is derived from an EMBL/GenBank/DDBJ whole genome shotgun (WGS) entry which is preliminary data.</text>
</comment>
<dbReference type="Proteomes" id="UP001151081">
    <property type="component" value="Unassembled WGS sequence"/>
</dbReference>
<evidence type="ECO:0000313" key="2">
    <source>
        <dbReference type="EMBL" id="MDC3983084.1"/>
    </source>
</evidence>
<evidence type="ECO:0000313" key="3">
    <source>
        <dbReference type="Proteomes" id="UP001151081"/>
    </source>
</evidence>
<dbReference type="SUPFAM" id="SSF54534">
    <property type="entry name" value="FKBP-like"/>
    <property type="match status" value="1"/>
</dbReference>
<accession>A0A9X3X3L4</accession>
<name>A0A9X3X3L4_9BACT</name>
<dbReference type="EMBL" id="JAGTJJ010000011">
    <property type="protein sequence ID" value="MDC3983084.1"/>
    <property type="molecule type" value="Genomic_DNA"/>
</dbReference>
<dbReference type="Gene3D" id="3.10.50.30">
    <property type="entry name" value="Transcription elongation factor, GreA/GreB, C-terminal domain"/>
    <property type="match status" value="1"/>
</dbReference>
<dbReference type="AlphaFoldDB" id="A0A9X3X3L4"/>
<keyword evidence="2" id="KW-0648">Protein biosynthesis</keyword>
<dbReference type="Pfam" id="PF01272">
    <property type="entry name" value="GreA_GreB"/>
    <property type="match status" value="1"/>
</dbReference>
<feature type="domain" description="Transcription elongation factor GreA/GreB C-terminal" evidence="1">
    <location>
        <begin position="124"/>
        <end position="161"/>
    </location>
</feature>
<dbReference type="InterPro" id="IPR036953">
    <property type="entry name" value="GreA/GreB_C_sf"/>
</dbReference>
<dbReference type="GO" id="GO:0032784">
    <property type="term" value="P:regulation of DNA-templated transcription elongation"/>
    <property type="evidence" value="ECO:0007669"/>
    <property type="project" value="InterPro"/>
</dbReference>
<keyword evidence="2" id="KW-0251">Elongation factor</keyword>
<keyword evidence="3" id="KW-1185">Reference proteome</keyword>
<proteinExistence type="predicted"/>
<dbReference type="RefSeq" id="WP_272458738.1">
    <property type="nucleotide sequence ID" value="NZ_JAGTJJ010000011.1"/>
</dbReference>
<dbReference type="InterPro" id="IPR001437">
    <property type="entry name" value="Tscrpt_elong_fac_GreA/B_C"/>
</dbReference>
<dbReference type="InterPro" id="IPR023459">
    <property type="entry name" value="Tscrpt_elong_fac_GreA/B_fam"/>
</dbReference>
<protein>
    <submittedName>
        <fullName evidence="2">GreA/GreB family elongation factor</fullName>
    </submittedName>
</protein>
<gene>
    <name evidence="2" type="ORF">KEG57_21405</name>
</gene>
<evidence type="ECO:0000259" key="1">
    <source>
        <dbReference type="Pfam" id="PF01272"/>
    </source>
</evidence>
<dbReference type="GO" id="GO:0003677">
    <property type="term" value="F:DNA binding"/>
    <property type="evidence" value="ECO:0007669"/>
    <property type="project" value="InterPro"/>
</dbReference>
<dbReference type="GO" id="GO:0003746">
    <property type="term" value="F:translation elongation factor activity"/>
    <property type="evidence" value="ECO:0007669"/>
    <property type="project" value="UniProtKB-KW"/>
</dbReference>
<dbReference type="GO" id="GO:0070063">
    <property type="term" value="F:RNA polymerase binding"/>
    <property type="evidence" value="ECO:0007669"/>
    <property type="project" value="InterPro"/>
</dbReference>